<dbReference type="EMBL" id="JACJSK010000009">
    <property type="protein sequence ID" value="MBD2543930.1"/>
    <property type="molecule type" value="Genomic_DNA"/>
</dbReference>
<evidence type="ECO:0000313" key="1">
    <source>
        <dbReference type="EMBL" id="MBD2543930.1"/>
    </source>
</evidence>
<proteinExistence type="predicted"/>
<evidence type="ECO:0000313" key="2">
    <source>
        <dbReference type="Proteomes" id="UP000641954"/>
    </source>
</evidence>
<accession>A0ABR8EDY4</accession>
<protein>
    <submittedName>
        <fullName evidence="1">Uncharacterized protein</fullName>
    </submittedName>
</protein>
<keyword evidence="2" id="KW-1185">Reference proteome</keyword>
<reference evidence="1 2" key="1">
    <citation type="journal article" date="2020" name="ISME J.">
        <title>Comparative genomics reveals insights into cyanobacterial evolution and habitat adaptation.</title>
        <authorList>
            <person name="Chen M.Y."/>
            <person name="Teng W.K."/>
            <person name="Zhao L."/>
            <person name="Hu C.X."/>
            <person name="Zhou Y.K."/>
            <person name="Han B.P."/>
            <person name="Song L.R."/>
            <person name="Shu W.S."/>
        </authorList>
    </citation>
    <scope>NUCLEOTIDE SEQUENCE [LARGE SCALE GENOMIC DNA]</scope>
    <source>
        <strain evidence="1 2">FACHB-1370</strain>
    </source>
</reference>
<gene>
    <name evidence="1" type="ORF">H6G72_08765</name>
</gene>
<name>A0ABR8EDY4_9CYAN</name>
<sequence>MIFLLYGRPCEAHAVRLYGHSPLRLLYGRMAIRPYDFPRSLRTVPLSPTKESLPKESLPNNK</sequence>
<comment type="caution">
    <text evidence="1">The sequence shown here is derived from an EMBL/GenBank/DDBJ whole genome shotgun (WGS) entry which is preliminary data.</text>
</comment>
<organism evidence="1 2">
    <name type="scientific">Planktothricoides raciborskii FACHB-1370</name>
    <dbReference type="NCBI Taxonomy" id="2949576"/>
    <lineage>
        <taxon>Bacteria</taxon>
        <taxon>Bacillati</taxon>
        <taxon>Cyanobacteriota</taxon>
        <taxon>Cyanophyceae</taxon>
        <taxon>Oscillatoriophycideae</taxon>
        <taxon>Oscillatoriales</taxon>
        <taxon>Oscillatoriaceae</taxon>
        <taxon>Planktothricoides</taxon>
    </lineage>
</organism>
<dbReference type="Proteomes" id="UP000641954">
    <property type="component" value="Unassembled WGS sequence"/>
</dbReference>